<evidence type="ECO:0000313" key="7">
    <source>
        <dbReference type="Proteomes" id="UP000695022"/>
    </source>
</evidence>
<dbReference type="InterPro" id="IPR022083">
    <property type="entry name" value="KBP"/>
</dbReference>
<reference evidence="8" key="1">
    <citation type="submission" date="2025-08" db="UniProtKB">
        <authorList>
            <consortium name="RefSeq"/>
        </authorList>
    </citation>
    <scope>IDENTIFICATION</scope>
</reference>
<name>A0ABM1DRR5_PRICU</name>
<evidence type="ECO:0000256" key="4">
    <source>
        <dbReference type="ARBA" id="ARBA00022490"/>
    </source>
</evidence>
<dbReference type="GeneID" id="106805524"/>
<keyword evidence="7" id="KW-1185">Reference proteome</keyword>
<evidence type="ECO:0000256" key="2">
    <source>
        <dbReference type="ARBA" id="ARBA00010305"/>
    </source>
</evidence>
<evidence type="ECO:0000256" key="6">
    <source>
        <dbReference type="SAM" id="MobiDB-lite"/>
    </source>
</evidence>
<dbReference type="PANTHER" id="PTHR46321">
    <property type="entry name" value="KIF1-BINDING PROTEIN"/>
    <property type="match status" value="1"/>
</dbReference>
<keyword evidence="4" id="KW-0963">Cytoplasm</keyword>
<evidence type="ECO:0000256" key="3">
    <source>
        <dbReference type="ARBA" id="ARBA00016840"/>
    </source>
</evidence>
<evidence type="ECO:0000313" key="8">
    <source>
        <dbReference type="RefSeq" id="XP_014662636.1"/>
    </source>
</evidence>
<feature type="region of interest" description="Disordered" evidence="6">
    <location>
        <begin position="156"/>
        <end position="177"/>
    </location>
</feature>
<organism evidence="7 8">
    <name type="scientific">Priapulus caudatus</name>
    <name type="common">Priapulid worm</name>
    <dbReference type="NCBI Taxonomy" id="37621"/>
    <lineage>
        <taxon>Eukaryota</taxon>
        <taxon>Metazoa</taxon>
        <taxon>Ecdysozoa</taxon>
        <taxon>Scalidophora</taxon>
        <taxon>Priapulida</taxon>
        <taxon>Priapulimorpha</taxon>
        <taxon>Priapulimorphida</taxon>
        <taxon>Priapulidae</taxon>
        <taxon>Priapulus</taxon>
    </lineage>
</organism>
<sequence>MHKRRVNAVRHYLLICRQLTYEIAETYGEMLDIKMAIVEEQQTTPSPHAVRKINLLCAECIRNFELFLDSFKTANKFHSDNVRPVLIAYFYMGCMHLKVIDSNVRKRIECIQKSIDCYQLLVSYCENYPDVEPEPRAQDEVKKKWFELKLVAKKKTDERTKAGQTAGGPPPSPLDSQTERILDVIDCEFQAQFGL</sequence>
<protein>
    <recommendedName>
        <fullName evidence="3">KIF-binding protein</fullName>
    </recommendedName>
</protein>
<proteinExistence type="inferred from homology"/>
<comment type="subcellular location">
    <subcellularLocation>
        <location evidence="1">Cytoplasm</location>
        <location evidence="1">Cytoskeleton</location>
    </subcellularLocation>
</comment>
<dbReference type="PANTHER" id="PTHR46321:SF1">
    <property type="entry name" value="KIF-BINDING PROTEIN"/>
    <property type="match status" value="1"/>
</dbReference>
<evidence type="ECO:0000256" key="1">
    <source>
        <dbReference type="ARBA" id="ARBA00004245"/>
    </source>
</evidence>
<dbReference type="Pfam" id="PF12309">
    <property type="entry name" value="KBP_C"/>
    <property type="match status" value="1"/>
</dbReference>
<gene>
    <name evidence="8" type="primary">LOC106805524</name>
</gene>
<comment type="similarity">
    <text evidence="2">Belongs to the KIF-binding protein family.</text>
</comment>
<evidence type="ECO:0000256" key="5">
    <source>
        <dbReference type="ARBA" id="ARBA00023212"/>
    </source>
</evidence>
<keyword evidence="5" id="KW-0206">Cytoskeleton</keyword>
<dbReference type="Proteomes" id="UP000695022">
    <property type="component" value="Unplaced"/>
</dbReference>
<dbReference type="RefSeq" id="XP_014662636.1">
    <property type="nucleotide sequence ID" value="XM_014807150.1"/>
</dbReference>
<accession>A0ABM1DRR5</accession>